<gene>
    <name evidence="1" type="ORF">COX03_00945</name>
</gene>
<reference evidence="1 2" key="1">
    <citation type="submission" date="2017-09" db="EMBL/GenBank/DDBJ databases">
        <title>Depth-based differentiation of microbial function through sediment-hosted aquifers and enrichment of novel symbionts in the deep terrestrial subsurface.</title>
        <authorList>
            <person name="Probst A.J."/>
            <person name="Ladd B."/>
            <person name="Jarett J.K."/>
            <person name="Geller-Mcgrath D.E."/>
            <person name="Sieber C.M."/>
            <person name="Emerson J.B."/>
            <person name="Anantharaman K."/>
            <person name="Thomas B.C."/>
            <person name="Malmstrom R."/>
            <person name="Stieglmeier M."/>
            <person name="Klingl A."/>
            <person name="Woyke T."/>
            <person name="Ryan C.M."/>
            <person name="Banfield J.F."/>
        </authorList>
    </citation>
    <scope>NUCLEOTIDE SEQUENCE [LARGE SCALE GENOMIC DNA]</scope>
    <source>
        <strain evidence="1">CG22_combo_CG10-13_8_21_14_all_39_10</strain>
    </source>
</reference>
<comment type="caution">
    <text evidence="1">The sequence shown here is derived from an EMBL/GenBank/DDBJ whole genome shotgun (WGS) entry which is preliminary data.</text>
</comment>
<name>A0A2H0BJM2_9BACT</name>
<protein>
    <submittedName>
        <fullName evidence="1">Uncharacterized protein</fullName>
    </submittedName>
</protein>
<evidence type="ECO:0000313" key="2">
    <source>
        <dbReference type="Proteomes" id="UP000229847"/>
    </source>
</evidence>
<accession>A0A2H0BJM2</accession>
<dbReference type="AlphaFoldDB" id="A0A2H0BJM2"/>
<organism evidence="1 2">
    <name type="scientific">Candidatus Woesebacteria bacterium CG22_combo_CG10-13_8_21_14_all_39_10</name>
    <dbReference type="NCBI Taxonomy" id="1975059"/>
    <lineage>
        <taxon>Bacteria</taxon>
        <taxon>Candidatus Woeseibacteriota</taxon>
    </lineage>
</organism>
<proteinExistence type="predicted"/>
<sequence>MFEETHSVQQVESMCHTDGARMLSRIAAQVLLDSPENAMDRAILKVTRLKPIPYFRAIMVDGIRGSGKTTLIDGISEKGIADKGSRVDTEILTKFLISNGQDPILSVFSKPSYLPGAIADTLIFASHHYDRLSFISEIRHSSIKPLLLDRHTLTFMAIEQTRLKNFGADQKQSFVSVDLLSKLWPVPEISLLLDSISIEECDRRIIGKRLERGNQQRSKLELDSDKKLIELIYLIKSGLLHPSTVLASHGIYYIDAKMNKDKLLDMAIEIIQSSN</sequence>
<dbReference type="Proteomes" id="UP000229847">
    <property type="component" value="Unassembled WGS sequence"/>
</dbReference>
<dbReference type="EMBL" id="PCSW01000028">
    <property type="protein sequence ID" value="PIP57841.1"/>
    <property type="molecule type" value="Genomic_DNA"/>
</dbReference>
<dbReference type="Gene3D" id="3.40.50.300">
    <property type="entry name" value="P-loop containing nucleotide triphosphate hydrolases"/>
    <property type="match status" value="1"/>
</dbReference>
<dbReference type="SUPFAM" id="SSF52540">
    <property type="entry name" value="P-loop containing nucleoside triphosphate hydrolases"/>
    <property type="match status" value="1"/>
</dbReference>
<dbReference type="InterPro" id="IPR027417">
    <property type="entry name" value="P-loop_NTPase"/>
</dbReference>
<evidence type="ECO:0000313" key="1">
    <source>
        <dbReference type="EMBL" id="PIP57841.1"/>
    </source>
</evidence>